<proteinExistence type="predicted"/>
<keyword evidence="6 12" id="KW-0812">Transmembrane</keyword>
<dbReference type="Proteomes" id="UP000031670">
    <property type="component" value="Unassembled WGS sequence"/>
</dbReference>
<keyword evidence="8" id="KW-0406">Ion transport</keyword>
<dbReference type="Pfam" id="PF01554">
    <property type="entry name" value="MatE"/>
    <property type="match status" value="2"/>
</dbReference>
<evidence type="ECO:0000256" key="9">
    <source>
        <dbReference type="ARBA" id="ARBA00023136"/>
    </source>
</evidence>
<evidence type="ECO:0000256" key="8">
    <source>
        <dbReference type="ARBA" id="ARBA00023065"/>
    </source>
</evidence>
<feature type="transmembrane region" description="Helical" evidence="12">
    <location>
        <begin position="127"/>
        <end position="146"/>
    </location>
</feature>
<keyword evidence="4" id="KW-0050">Antiport</keyword>
<feature type="transmembrane region" description="Helical" evidence="12">
    <location>
        <begin position="158"/>
        <end position="180"/>
    </location>
</feature>
<feature type="transmembrane region" description="Helical" evidence="12">
    <location>
        <begin position="240"/>
        <end position="263"/>
    </location>
</feature>
<feature type="transmembrane region" description="Helical" evidence="12">
    <location>
        <begin position="386"/>
        <end position="406"/>
    </location>
</feature>
<dbReference type="PANTHER" id="PTHR43298:SF2">
    <property type="entry name" value="FMN_FAD EXPORTER YEEO-RELATED"/>
    <property type="match status" value="1"/>
</dbReference>
<feature type="transmembrane region" description="Helical" evidence="12">
    <location>
        <begin position="316"/>
        <end position="335"/>
    </location>
</feature>
<feature type="transmembrane region" description="Helical" evidence="12">
    <location>
        <begin position="186"/>
        <end position="210"/>
    </location>
</feature>
<dbReference type="EMBL" id="BBSA01000009">
    <property type="protein sequence ID" value="GAM63627.1"/>
    <property type="molecule type" value="Genomic_DNA"/>
</dbReference>
<evidence type="ECO:0000256" key="4">
    <source>
        <dbReference type="ARBA" id="ARBA00022449"/>
    </source>
</evidence>
<dbReference type="NCBIfam" id="TIGR00797">
    <property type="entry name" value="matE"/>
    <property type="match status" value="1"/>
</dbReference>
<dbReference type="GO" id="GO:0006811">
    <property type="term" value="P:monoatomic ion transport"/>
    <property type="evidence" value="ECO:0007669"/>
    <property type="project" value="UniProtKB-KW"/>
</dbReference>
<evidence type="ECO:0000313" key="14">
    <source>
        <dbReference type="Proteomes" id="UP000031670"/>
    </source>
</evidence>
<comment type="subcellular location">
    <subcellularLocation>
        <location evidence="1">Cell inner membrane</location>
        <topology evidence="1">Multi-pass membrane protein</topology>
    </subcellularLocation>
</comment>
<evidence type="ECO:0000313" key="13">
    <source>
        <dbReference type="EMBL" id="GAM63627.1"/>
    </source>
</evidence>
<keyword evidence="3" id="KW-0813">Transport</keyword>
<organism evidence="13 14">
    <name type="scientific">Vibrio ishigakensis</name>
    <dbReference type="NCBI Taxonomy" id="1481914"/>
    <lineage>
        <taxon>Bacteria</taxon>
        <taxon>Pseudomonadati</taxon>
        <taxon>Pseudomonadota</taxon>
        <taxon>Gammaproteobacteria</taxon>
        <taxon>Vibrionales</taxon>
        <taxon>Vibrionaceae</taxon>
        <taxon>Vibrio</taxon>
    </lineage>
</organism>
<dbReference type="InterPro" id="IPR048279">
    <property type="entry name" value="MdtK-like"/>
</dbReference>
<feature type="transmembrane region" description="Helical" evidence="12">
    <location>
        <begin position="275"/>
        <end position="295"/>
    </location>
</feature>
<dbReference type="GO" id="GO:0005886">
    <property type="term" value="C:plasma membrane"/>
    <property type="evidence" value="ECO:0007669"/>
    <property type="project" value="UniProtKB-SubCell"/>
</dbReference>
<reference evidence="13 14" key="2">
    <citation type="submission" date="2015-01" db="EMBL/GenBank/DDBJ databases">
        <authorList>
            <consortium name="NBRP consortium"/>
            <person name="Sawabe T."/>
            <person name="Meirelles P."/>
            <person name="Feng G."/>
            <person name="Sayaka M."/>
            <person name="Hattori M."/>
            <person name="Ohkuma M."/>
        </authorList>
    </citation>
    <scope>NUCLEOTIDE SEQUENCE [LARGE SCALE GENOMIC DNA]</scope>
    <source>
        <strain evidence="13 14">JCM19232</strain>
    </source>
</reference>
<dbReference type="PIRSF" id="PIRSF006603">
    <property type="entry name" value="DinF"/>
    <property type="match status" value="1"/>
</dbReference>
<evidence type="ECO:0000256" key="7">
    <source>
        <dbReference type="ARBA" id="ARBA00022989"/>
    </source>
</evidence>
<feature type="transmembrane region" description="Helical" evidence="12">
    <location>
        <begin position="88"/>
        <end position="107"/>
    </location>
</feature>
<evidence type="ECO:0000256" key="3">
    <source>
        <dbReference type="ARBA" id="ARBA00022448"/>
    </source>
</evidence>
<evidence type="ECO:0000256" key="6">
    <source>
        <dbReference type="ARBA" id="ARBA00022692"/>
    </source>
</evidence>
<dbReference type="CDD" id="cd13131">
    <property type="entry name" value="MATE_NorM_like"/>
    <property type="match status" value="1"/>
</dbReference>
<dbReference type="InterPro" id="IPR050222">
    <property type="entry name" value="MATE_MdtK"/>
</dbReference>
<evidence type="ECO:0000256" key="2">
    <source>
        <dbReference type="ARBA" id="ARBA00013489"/>
    </source>
</evidence>
<name>A0A0B8PG77_9VIBR</name>
<feature type="transmembrane region" description="Helical" evidence="12">
    <location>
        <begin position="53"/>
        <end position="76"/>
    </location>
</feature>
<evidence type="ECO:0000256" key="12">
    <source>
        <dbReference type="SAM" id="Phobius"/>
    </source>
</evidence>
<dbReference type="GO" id="GO:0042910">
    <property type="term" value="F:xenobiotic transmembrane transporter activity"/>
    <property type="evidence" value="ECO:0007669"/>
    <property type="project" value="InterPro"/>
</dbReference>
<evidence type="ECO:0000256" key="10">
    <source>
        <dbReference type="ARBA" id="ARBA00030855"/>
    </source>
</evidence>
<sequence>MHRYKKEAKSLIKLATPVLIASVAQTGMGVVDTIMAGGVSATDMAAVAIASSIWLPSILFGIGILLALVPIVAQLNGRGHQHKIANEIQQGGALAVFIGFPIALVLLQTKNILGMMDVDAKMAEITIGYMHAMLPAIPAFLFFQTLRSFTDGMSLTKPAMVIGFLGLLINIPLNYIFVYGKLGAPALGGMGCGVATAIVYWVMFGMLLFFTLTSKKLEKVGLFKTWHKPKLQAQIRLFKLGLPVALAIFFEVTLFAVVALLVSPLGPIVVAAHQIAINVSSMVFMLPMSIGNAVSIRVGHKLGEEDTEGAKISTHVGLLLGLGLAAVTAVITVLFREQITDLYTDNRAVTAISVQLLLFAAVYQFSDSVQVVAAGALRGYKDMRSIFNRTFLSYWVIGLPSGYILGSTDWIMEPMGAYGYWYGFIFGLTSAAVLLGMRLLWMHRQQPEEQLKFAAR</sequence>
<protein>
    <recommendedName>
        <fullName evidence="2">Multidrug resistance protein NorM</fullName>
    </recommendedName>
    <alternativeName>
        <fullName evidence="11">Multidrug-efflux transporter</fullName>
    </alternativeName>
    <alternativeName>
        <fullName evidence="10">Na(+)/drug antiporter</fullName>
    </alternativeName>
</protein>
<evidence type="ECO:0000256" key="1">
    <source>
        <dbReference type="ARBA" id="ARBA00004429"/>
    </source>
</evidence>
<gene>
    <name evidence="13" type="ORF">JCM19232_2607</name>
</gene>
<dbReference type="InterPro" id="IPR002528">
    <property type="entry name" value="MATE_fam"/>
</dbReference>
<reference evidence="13 14" key="1">
    <citation type="submission" date="2015-01" db="EMBL/GenBank/DDBJ databases">
        <title>Vibrio sp. C5 JCM 19232 whole genome shotgun sequence.</title>
        <authorList>
            <person name="Sawabe T."/>
            <person name="Meirelles P."/>
            <person name="Feng G."/>
            <person name="Sayaka M."/>
            <person name="Hattori M."/>
            <person name="Ohkuma M."/>
        </authorList>
    </citation>
    <scope>NUCLEOTIDE SEQUENCE [LARGE SCALE GENOMIC DNA]</scope>
    <source>
        <strain evidence="13 14">JCM19232</strain>
    </source>
</reference>
<dbReference type="AlphaFoldDB" id="A0A0B8PG77"/>
<feature type="transmembrane region" description="Helical" evidence="12">
    <location>
        <begin position="418"/>
        <end position="441"/>
    </location>
</feature>
<dbReference type="GO" id="GO:0015297">
    <property type="term" value="F:antiporter activity"/>
    <property type="evidence" value="ECO:0007669"/>
    <property type="project" value="UniProtKB-KW"/>
</dbReference>
<keyword evidence="5" id="KW-1003">Cell membrane</keyword>
<evidence type="ECO:0000256" key="11">
    <source>
        <dbReference type="ARBA" id="ARBA00031636"/>
    </source>
</evidence>
<comment type="caution">
    <text evidence="13">The sequence shown here is derived from an EMBL/GenBank/DDBJ whole genome shotgun (WGS) entry which is preliminary data.</text>
</comment>
<dbReference type="PANTHER" id="PTHR43298">
    <property type="entry name" value="MULTIDRUG RESISTANCE PROTEIN NORM-RELATED"/>
    <property type="match status" value="1"/>
</dbReference>
<keyword evidence="9 12" id="KW-0472">Membrane</keyword>
<accession>A0A0B8PG77</accession>
<evidence type="ECO:0000256" key="5">
    <source>
        <dbReference type="ARBA" id="ARBA00022475"/>
    </source>
</evidence>
<keyword evidence="7 12" id="KW-1133">Transmembrane helix</keyword>